<dbReference type="PANTHER" id="PTHR14522">
    <property type="entry name" value="EMO2-RELATED"/>
    <property type="match status" value="1"/>
</dbReference>
<feature type="region of interest" description="Disordered" evidence="2">
    <location>
        <begin position="130"/>
        <end position="204"/>
    </location>
</feature>
<dbReference type="Pfam" id="PF15386">
    <property type="entry name" value="Tantalus"/>
    <property type="match status" value="1"/>
</dbReference>
<gene>
    <name evidence="5" type="primary">wu:fi75a02</name>
</gene>
<dbReference type="PANTHER" id="PTHR14522:SF2">
    <property type="entry name" value="PROLINE-RICH PROTEIN 14"/>
    <property type="match status" value="1"/>
</dbReference>
<feature type="region of interest" description="Disordered" evidence="2">
    <location>
        <begin position="389"/>
        <end position="414"/>
    </location>
</feature>
<evidence type="ECO:0000313" key="5">
    <source>
        <dbReference type="RefSeq" id="XP_008299639.1"/>
    </source>
</evidence>
<keyword evidence="4" id="KW-1185">Reference proteome</keyword>
<evidence type="ECO:0000259" key="3">
    <source>
        <dbReference type="Pfam" id="PF15386"/>
    </source>
</evidence>
<evidence type="ECO:0000313" key="4">
    <source>
        <dbReference type="Proteomes" id="UP000694891"/>
    </source>
</evidence>
<accession>A0A9Y4NLU7</accession>
<dbReference type="GeneID" id="103371928"/>
<keyword evidence="1" id="KW-0597">Phosphoprotein</keyword>
<dbReference type="RefSeq" id="XP_008299639.1">
    <property type="nucleotide sequence ID" value="XM_008301417.1"/>
</dbReference>
<proteinExistence type="predicted"/>
<name>A0A9Y4NLU7_9TELE</name>
<reference evidence="5" key="1">
    <citation type="submission" date="2025-08" db="UniProtKB">
        <authorList>
            <consortium name="RefSeq"/>
        </authorList>
    </citation>
    <scope>IDENTIFICATION</scope>
</reference>
<evidence type="ECO:0000256" key="1">
    <source>
        <dbReference type="ARBA" id="ARBA00022553"/>
    </source>
</evidence>
<organism evidence="4 5">
    <name type="scientific">Stegastes partitus</name>
    <name type="common">bicolor damselfish</name>
    <dbReference type="NCBI Taxonomy" id="144197"/>
    <lineage>
        <taxon>Eukaryota</taxon>
        <taxon>Metazoa</taxon>
        <taxon>Chordata</taxon>
        <taxon>Craniata</taxon>
        <taxon>Vertebrata</taxon>
        <taxon>Euteleostomi</taxon>
        <taxon>Actinopterygii</taxon>
        <taxon>Neopterygii</taxon>
        <taxon>Teleostei</taxon>
        <taxon>Neoteleostei</taxon>
        <taxon>Acanthomorphata</taxon>
        <taxon>Ovalentaria</taxon>
        <taxon>Pomacentridae</taxon>
        <taxon>Stegastes</taxon>
    </lineage>
</organism>
<dbReference type="Proteomes" id="UP000694891">
    <property type="component" value="Unplaced"/>
</dbReference>
<sequence length="593" mass="65737">MLSPCPASSPAVRPASVHLSPLFSSAPLPPQHFSACPPPVSSPPSVFFTPPPRQTPTISLSSSSPPVSPSLFCPPSCSSFHLSPPAAPPPAPCCPCSALLPRLLSAHRLEMRRLLRGAVASLSRRLDALERRSRRKRRRRPTESSSHYKCTPAPLQPSSSDSEESATPPLSLAQSQQRRKRRRTHREGEFLENRQEEEEEEDDGRFVGRMAFSFRGGAEEEEEALLTLHNYTQKKRRRRQEGGASQSEKAIGVIIRKNGCRAPLLPRSMPRPPSQRAVHILQSAHCGLTFNQSGAFSISSGQWCFSGLAPPLSRSSNHSASCLWLCSSSYSFNPAPMLRLSAAAVETLLESVRGRACSSPLRPLRDWTAPPSLSSDHCYVRASTSSSAFPVRRQQKQRANHSAQSLRLPRRRAPPLPACSTNGLPVALPVVQSVAGSEFLSNNGERSKRVSQIRIRRASPRETPLTPMGLPKVKRLKKKEFSLEEIYTNKNYRSPSPNRSLETIFEEPREKDGGLLLIGQQRRRRLLLFPDFTQPRKRKRPQGVGLPVAMAPRKRAAARRHCHGDADDVDLDVMLVERLSALEDFLTRQGLEV</sequence>
<dbReference type="InterPro" id="IPR026320">
    <property type="entry name" value="PRR14"/>
</dbReference>
<feature type="region of interest" description="Disordered" evidence="2">
    <location>
        <begin position="229"/>
        <end position="248"/>
    </location>
</feature>
<dbReference type="InterPro" id="IPR028149">
    <property type="entry name" value="Tantalus-like"/>
</dbReference>
<evidence type="ECO:0000256" key="2">
    <source>
        <dbReference type="SAM" id="MobiDB-lite"/>
    </source>
</evidence>
<protein>
    <submittedName>
        <fullName evidence="5">Serine/arginine repetitive matrix protein 1 isoform X1</fullName>
    </submittedName>
</protein>
<dbReference type="AlphaFoldDB" id="A0A9Y4NLU7"/>
<feature type="domain" description="Tantalus-like" evidence="3">
    <location>
        <begin position="465"/>
        <end position="522"/>
    </location>
</feature>